<sequence>MSVHGLSDFGHDDDDEPKGTGFYNKGGTEFYANNDGVEAYKKATETALDGNGHTKKNANKNDFVITVVLYKNGISVNNGGLQSYADSKEFLHDITEGYVPERFSEEGKKYNVTTKIVDSTKVACSDKTAVKMTTCGSSFVGEGKTLGKEVGQNFTAIPRQLNADLSKPTANIKVRFVDGKSKVLKVNLDWSLQNVYSLIAHESGLTTFHLRAQNRVIEMSATLVSDAKIAGTSLMQHK</sequence>
<dbReference type="Proteomes" id="UP000014680">
    <property type="component" value="Unassembled WGS sequence"/>
</dbReference>
<keyword evidence="4" id="KW-1185">Reference proteome</keyword>
<dbReference type="PANTHER" id="PTHR23333:SF20">
    <property type="entry name" value="NSFL1 COFACTOR P47"/>
    <property type="match status" value="1"/>
</dbReference>
<dbReference type="GO" id="GO:0061025">
    <property type="term" value="P:membrane fusion"/>
    <property type="evidence" value="ECO:0007669"/>
    <property type="project" value="TreeGrafter"/>
</dbReference>
<dbReference type="GO" id="GO:0043161">
    <property type="term" value="P:proteasome-mediated ubiquitin-dependent protein catabolic process"/>
    <property type="evidence" value="ECO:0007669"/>
    <property type="project" value="TreeGrafter"/>
</dbReference>
<dbReference type="Pfam" id="PF08059">
    <property type="entry name" value="SEP"/>
    <property type="match status" value="1"/>
</dbReference>
<dbReference type="GO" id="GO:0007030">
    <property type="term" value="P:Golgi organization"/>
    <property type="evidence" value="ECO:0007669"/>
    <property type="project" value="TreeGrafter"/>
</dbReference>
<feature type="region of interest" description="Disordered" evidence="1">
    <location>
        <begin position="1"/>
        <end position="22"/>
    </location>
</feature>
<dbReference type="OrthoDB" id="25887at2759"/>
<dbReference type="Gene3D" id="3.10.20.90">
    <property type="entry name" value="Phosphatidylinositol 3-kinase Catalytic Subunit, Chain A, domain 1"/>
    <property type="match status" value="1"/>
</dbReference>
<dbReference type="SUPFAM" id="SSF102848">
    <property type="entry name" value="NSFL1 (p97 ATPase) cofactor p47, SEP domain"/>
    <property type="match status" value="1"/>
</dbReference>
<dbReference type="AlphaFoldDB" id="A0A0A1U8H9"/>
<feature type="domain" description="SEP" evidence="2">
    <location>
        <begin position="62"/>
        <end position="125"/>
    </location>
</feature>
<gene>
    <name evidence="3" type="ORF">EIN_226710</name>
</gene>
<dbReference type="Gene3D" id="3.30.420.210">
    <property type="entry name" value="SEP domain"/>
    <property type="match status" value="1"/>
</dbReference>
<evidence type="ECO:0000313" key="3">
    <source>
        <dbReference type="EMBL" id="ELP88288.1"/>
    </source>
</evidence>
<reference evidence="3 4" key="1">
    <citation type="submission" date="2012-10" db="EMBL/GenBank/DDBJ databases">
        <authorList>
            <person name="Zafar N."/>
            <person name="Inman J."/>
            <person name="Hall N."/>
            <person name="Lorenzi H."/>
            <person name="Caler E."/>
        </authorList>
    </citation>
    <scope>NUCLEOTIDE SEQUENCE [LARGE SCALE GENOMIC DNA]</scope>
    <source>
        <strain evidence="3 4">IP1</strain>
    </source>
</reference>
<evidence type="ECO:0000256" key="1">
    <source>
        <dbReference type="SAM" id="MobiDB-lite"/>
    </source>
</evidence>
<dbReference type="GO" id="GO:0005634">
    <property type="term" value="C:nucleus"/>
    <property type="evidence" value="ECO:0007669"/>
    <property type="project" value="TreeGrafter"/>
</dbReference>
<evidence type="ECO:0000313" key="4">
    <source>
        <dbReference type="Proteomes" id="UP000014680"/>
    </source>
</evidence>
<dbReference type="GO" id="GO:0005829">
    <property type="term" value="C:cytosol"/>
    <property type="evidence" value="ECO:0007669"/>
    <property type="project" value="TreeGrafter"/>
</dbReference>
<dbReference type="SUPFAM" id="SSF54236">
    <property type="entry name" value="Ubiquitin-like"/>
    <property type="match status" value="1"/>
</dbReference>
<accession>A0A0A1U8H9</accession>
<evidence type="ECO:0000259" key="2">
    <source>
        <dbReference type="PROSITE" id="PS51399"/>
    </source>
</evidence>
<name>A0A0A1U8H9_ENTIV</name>
<proteinExistence type="predicted"/>
<dbReference type="InterPro" id="IPR012989">
    <property type="entry name" value="SEP_domain"/>
</dbReference>
<dbReference type="PANTHER" id="PTHR23333">
    <property type="entry name" value="UBX DOMAIN CONTAINING PROTEIN"/>
    <property type="match status" value="1"/>
</dbReference>
<dbReference type="GO" id="GO:0043130">
    <property type="term" value="F:ubiquitin binding"/>
    <property type="evidence" value="ECO:0007669"/>
    <property type="project" value="TreeGrafter"/>
</dbReference>
<dbReference type="InterPro" id="IPR029071">
    <property type="entry name" value="Ubiquitin-like_domsf"/>
</dbReference>
<dbReference type="GO" id="GO:0000045">
    <property type="term" value="P:autophagosome assembly"/>
    <property type="evidence" value="ECO:0007669"/>
    <property type="project" value="TreeGrafter"/>
</dbReference>
<dbReference type="GeneID" id="14887140"/>
<dbReference type="KEGG" id="eiv:EIN_226710"/>
<dbReference type="PROSITE" id="PS51399">
    <property type="entry name" value="SEP"/>
    <property type="match status" value="1"/>
</dbReference>
<dbReference type="VEuPathDB" id="AmoebaDB:EIN_226710"/>
<protein>
    <submittedName>
        <fullName evidence="3">Ubx domain containing protein, putative</fullName>
    </submittedName>
</protein>
<dbReference type="GO" id="GO:0031468">
    <property type="term" value="P:nuclear membrane reassembly"/>
    <property type="evidence" value="ECO:0007669"/>
    <property type="project" value="TreeGrafter"/>
</dbReference>
<dbReference type="EMBL" id="KB206756">
    <property type="protein sequence ID" value="ELP88288.1"/>
    <property type="molecule type" value="Genomic_DNA"/>
</dbReference>
<organism evidence="3 4">
    <name type="scientific">Entamoeba invadens IP1</name>
    <dbReference type="NCBI Taxonomy" id="370355"/>
    <lineage>
        <taxon>Eukaryota</taxon>
        <taxon>Amoebozoa</taxon>
        <taxon>Evosea</taxon>
        <taxon>Archamoebae</taxon>
        <taxon>Mastigamoebida</taxon>
        <taxon>Entamoebidae</taxon>
        <taxon>Entamoeba</taxon>
    </lineage>
</organism>
<dbReference type="InterPro" id="IPR036241">
    <property type="entry name" value="NSFL1C_SEP_dom_sf"/>
</dbReference>
<dbReference type="RefSeq" id="XP_004255059.1">
    <property type="nucleotide sequence ID" value="XM_004255011.1"/>
</dbReference>